<accession>A0AAV8X357</accession>
<evidence type="ECO:0000313" key="13">
    <source>
        <dbReference type="Proteomes" id="UP001162156"/>
    </source>
</evidence>
<evidence type="ECO:0000256" key="10">
    <source>
        <dbReference type="RuleBase" id="RU363034"/>
    </source>
</evidence>
<dbReference type="InterPro" id="IPR050430">
    <property type="entry name" value="Peptidase_S1"/>
</dbReference>
<dbReference type="PROSITE" id="PS00135">
    <property type="entry name" value="TRYPSIN_SER"/>
    <property type="match status" value="1"/>
</dbReference>
<feature type="domain" description="Peptidase S1" evidence="11">
    <location>
        <begin position="5"/>
        <end position="249"/>
    </location>
</feature>
<evidence type="ECO:0000256" key="4">
    <source>
        <dbReference type="ARBA" id="ARBA00022670"/>
    </source>
</evidence>
<gene>
    <name evidence="12" type="ORF">NQ314_014335</name>
</gene>
<dbReference type="Proteomes" id="UP001162156">
    <property type="component" value="Unassembled WGS sequence"/>
</dbReference>
<feature type="non-terminal residue" evidence="12">
    <location>
        <position position="1"/>
    </location>
</feature>
<evidence type="ECO:0000256" key="7">
    <source>
        <dbReference type="ARBA" id="ARBA00022825"/>
    </source>
</evidence>
<evidence type="ECO:0000256" key="8">
    <source>
        <dbReference type="ARBA" id="ARBA00023157"/>
    </source>
</evidence>
<dbReference type="GO" id="GO:0006508">
    <property type="term" value="P:proteolysis"/>
    <property type="evidence" value="ECO:0007669"/>
    <property type="project" value="UniProtKB-KW"/>
</dbReference>
<name>A0AAV8X357_9CUCU</name>
<sequence length="352" mass="36577">FDEKIVGGTPANIVNYSYQVSLLRNNIHYCGGAIISSTWILTAAHCVVGGLISAFSIRAGSSSINSGGQIIAASRILFHARYRRRLLDYDIALIQLVSPITIRNASSIPLVPSGTGPATGAIATVTGWGDLTEGGNVSATLRVVQVPIISQANCRAAYNRTIVTDRMFCAGVLGIGGKDACQGDSGGPVVIGAAPPQTYVDHPMLDGRIVGGTATTIEEYPFIASLLRSNSHICGAVIISELWLITAAHCVTSGSVSSYSVRGGSTTRNSGGQVVAVTRILGHANYDSRTTDYDVAALQIASAFTIANAVPIGIVSSGIGPPAGAITTILGWGALSEGGQLQQFFKEWRSQL</sequence>
<dbReference type="SUPFAM" id="SSF50494">
    <property type="entry name" value="Trypsin-like serine proteases"/>
    <property type="match status" value="2"/>
</dbReference>
<keyword evidence="4 10" id="KW-0645">Protease</keyword>
<evidence type="ECO:0000313" key="12">
    <source>
        <dbReference type="EMBL" id="KAJ8932956.1"/>
    </source>
</evidence>
<organism evidence="12 13">
    <name type="scientific">Rhamnusium bicolor</name>
    <dbReference type="NCBI Taxonomy" id="1586634"/>
    <lineage>
        <taxon>Eukaryota</taxon>
        <taxon>Metazoa</taxon>
        <taxon>Ecdysozoa</taxon>
        <taxon>Arthropoda</taxon>
        <taxon>Hexapoda</taxon>
        <taxon>Insecta</taxon>
        <taxon>Pterygota</taxon>
        <taxon>Neoptera</taxon>
        <taxon>Endopterygota</taxon>
        <taxon>Coleoptera</taxon>
        <taxon>Polyphaga</taxon>
        <taxon>Cucujiformia</taxon>
        <taxon>Chrysomeloidea</taxon>
        <taxon>Cerambycidae</taxon>
        <taxon>Lepturinae</taxon>
        <taxon>Rhagiini</taxon>
        <taxon>Rhamnusium</taxon>
    </lineage>
</organism>
<dbReference type="CDD" id="cd00190">
    <property type="entry name" value="Tryp_SPc"/>
    <property type="match status" value="2"/>
</dbReference>
<dbReference type="FunFam" id="2.40.10.10:FF:000054">
    <property type="entry name" value="Complement C1r subcomponent"/>
    <property type="match status" value="1"/>
</dbReference>
<dbReference type="AlphaFoldDB" id="A0AAV8X357"/>
<dbReference type="PROSITE" id="PS50240">
    <property type="entry name" value="TRYPSIN_DOM"/>
    <property type="match status" value="1"/>
</dbReference>
<dbReference type="FunFam" id="2.40.10.10:FF:000073">
    <property type="entry name" value="Trypsin alpha"/>
    <property type="match status" value="1"/>
</dbReference>
<dbReference type="PRINTS" id="PR00722">
    <property type="entry name" value="CHYMOTRYPSIN"/>
</dbReference>
<evidence type="ECO:0000256" key="5">
    <source>
        <dbReference type="ARBA" id="ARBA00022729"/>
    </source>
</evidence>
<keyword evidence="7 10" id="KW-0720">Serine protease</keyword>
<comment type="caution">
    <text evidence="12">The sequence shown here is derived from an EMBL/GenBank/DDBJ whole genome shotgun (WGS) entry which is preliminary data.</text>
</comment>
<dbReference type="GO" id="GO:0004252">
    <property type="term" value="F:serine-type endopeptidase activity"/>
    <property type="evidence" value="ECO:0007669"/>
    <property type="project" value="InterPro"/>
</dbReference>
<dbReference type="InterPro" id="IPR018114">
    <property type="entry name" value="TRYPSIN_HIS"/>
</dbReference>
<keyword evidence="9" id="KW-0325">Glycoprotein</keyword>
<dbReference type="InterPro" id="IPR001254">
    <property type="entry name" value="Trypsin_dom"/>
</dbReference>
<keyword evidence="13" id="KW-1185">Reference proteome</keyword>
<keyword evidence="8" id="KW-1015">Disulfide bond</keyword>
<keyword evidence="6 10" id="KW-0378">Hydrolase</keyword>
<dbReference type="EMBL" id="JANEYF010003945">
    <property type="protein sequence ID" value="KAJ8932956.1"/>
    <property type="molecule type" value="Genomic_DNA"/>
</dbReference>
<evidence type="ECO:0000256" key="3">
    <source>
        <dbReference type="ARBA" id="ARBA00022525"/>
    </source>
</evidence>
<dbReference type="Gene3D" id="2.40.10.10">
    <property type="entry name" value="Trypsin-like serine proteases"/>
    <property type="match status" value="4"/>
</dbReference>
<dbReference type="Pfam" id="PF00089">
    <property type="entry name" value="Trypsin"/>
    <property type="match status" value="2"/>
</dbReference>
<dbReference type="PANTHER" id="PTHR24276:SF98">
    <property type="entry name" value="FI18310P1-RELATED"/>
    <property type="match status" value="1"/>
</dbReference>
<dbReference type="InterPro" id="IPR001314">
    <property type="entry name" value="Peptidase_S1A"/>
</dbReference>
<dbReference type="InterPro" id="IPR009003">
    <property type="entry name" value="Peptidase_S1_PA"/>
</dbReference>
<comment type="similarity">
    <text evidence="2">Belongs to the peptidase S1 family.</text>
</comment>
<dbReference type="PROSITE" id="PS00134">
    <property type="entry name" value="TRYPSIN_HIS"/>
    <property type="match status" value="2"/>
</dbReference>
<evidence type="ECO:0000256" key="9">
    <source>
        <dbReference type="ARBA" id="ARBA00023180"/>
    </source>
</evidence>
<comment type="subcellular location">
    <subcellularLocation>
        <location evidence="1">Secreted</location>
    </subcellularLocation>
</comment>
<dbReference type="SMART" id="SM00020">
    <property type="entry name" value="Tryp_SPc"/>
    <property type="match status" value="2"/>
</dbReference>
<proteinExistence type="inferred from homology"/>
<keyword evidence="5" id="KW-0732">Signal</keyword>
<dbReference type="FunFam" id="2.40.10.10:FF:000068">
    <property type="entry name" value="transmembrane protease serine 2"/>
    <property type="match status" value="1"/>
</dbReference>
<evidence type="ECO:0000256" key="2">
    <source>
        <dbReference type="ARBA" id="ARBA00007664"/>
    </source>
</evidence>
<protein>
    <recommendedName>
        <fullName evidence="11">Peptidase S1 domain-containing protein</fullName>
    </recommendedName>
</protein>
<evidence type="ECO:0000256" key="1">
    <source>
        <dbReference type="ARBA" id="ARBA00004613"/>
    </source>
</evidence>
<dbReference type="InterPro" id="IPR043504">
    <property type="entry name" value="Peptidase_S1_PA_chymotrypsin"/>
</dbReference>
<evidence type="ECO:0000256" key="6">
    <source>
        <dbReference type="ARBA" id="ARBA00022801"/>
    </source>
</evidence>
<dbReference type="InterPro" id="IPR033116">
    <property type="entry name" value="TRYPSIN_SER"/>
</dbReference>
<dbReference type="PANTHER" id="PTHR24276">
    <property type="entry name" value="POLYSERASE-RELATED"/>
    <property type="match status" value="1"/>
</dbReference>
<evidence type="ECO:0000259" key="11">
    <source>
        <dbReference type="PROSITE" id="PS50240"/>
    </source>
</evidence>
<reference evidence="12" key="1">
    <citation type="journal article" date="2023" name="Insect Mol. Biol.">
        <title>Genome sequencing provides insights into the evolution of gene families encoding plant cell wall-degrading enzymes in longhorned beetles.</title>
        <authorList>
            <person name="Shin N.R."/>
            <person name="Okamura Y."/>
            <person name="Kirsch R."/>
            <person name="Pauchet Y."/>
        </authorList>
    </citation>
    <scope>NUCLEOTIDE SEQUENCE</scope>
    <source>
        <strain evidence="12">RBIC_L_NR</strain>
    </source>
</reference>
<dbReference type="GO" id="GO:0005576">
    <property type="term" value="C:extracellular region"/>
    <property type="evidence" value="ECO:0007669"/>
    <property type="project" value="UniProtKB-SubCell"/>
</dbReference>
<keyword evidence="3" id="KW-0964">Secreted</keyword>